<accession>S2SCC3</accession>
<protein>
    <submittedName>
        <fullName evidence="1">Uncharacterized protein</fullName>
    </submittedName>
</protein>
<reference evidence="1 2" key="1">
    <citation type="journal article" date="2013" name="PLoS ONE">
        <title>Lactobacillus paracasei comparative genomics: towards species pan-genome definition and exploitation of diversity.</title>
        <authorList>
            <person name="Smokvina T."/>
            <person name="Wels M."/>
            <person name="Polka J."/>
            <person name="Chervaux C."/>
            <person name="Brisse S."/>
            <person name="Boekhorst J."/>
            <person name="van Hylckama Vlieg J.E."/>
            <person name="Siezen R.J."/>
        </authorList>
    </citation>
    <scope>NUCLEOTIDE SEQUENCE [LARGE SCALE GENOMIC DNA]</scope>
    <source>
        <strain evidence="1 2">Lpp126</strain>
    </source>
</reference>
<dbReference type="EMBL" id="ANKC01000398">
    <property type="protein sequence ID" value="EPC81486.1"/>
    <property type="molecule type" value="Genomic_DNA"/>
</dbReference>
<dbReference type="AlphaFoldDB" id="S2SCC3"/>
<proteinExistence type="predicted"/>
<sequence>MYPFGDDLFEGAVMILATREKRHRFFEMTVLKQ</sequence>
<comment type="caution">
    <text evidence="1">The sequence shown here is derived from an EMBL/GenBank/DDBJ whole genome shotgun (WGS) entry which is preliminary data.</text>
</comment>
<organism evidence="1 2">
    <name type="scientific">Lacticaseibacillus paracasei subsp. paracasei Lpp126</name>
    <dbReference type="NCBI Taxonomy" id="1256206"/>
    <lineage>
        <taxon>Bacteria</taxon>
        <taxon>Bacillati</taxon>
        <taxon>Bacillota</taxon>
        <taxon>Bacilli</taxon>
        <taxon>Lactobacillales</taxon>
        <taxon>Lactobacillaceae</taxon>
        <taxon>Lacticaseibacillus</taxon>
    </lineage>
</organism>
<evidence type="ECO:0000313" key="1">
    <source>
        <dbReference type="EMBL" id="EPC81486.1"/>
    </source>
</evidence>
<name>S2SCC3_LACPA</name>
<evidence type="ECO:0000313" key="2">
    <source>
        <dbReference type="Proteomes" id="UP000014243"/>
    </source>
</evidence>
<gene>
    <name evidence="1" type="ORF">Lpp126_05770</name>
</gene>
<dbReference type="Proteomes" id="UP000014243">
    <property type="component" value="Unassembled WGS sequence"/>
</dbReference>